<evidence type="ECO:0000313" key="15">
    <source>
        <dbReference type="Proteomes" id="UP000185427"/>
    </source>
</evidence>
<dbReference type="CDD" id="cd00586">
    <property type="entry name" value="4HBT"/>
    <property type="match status" value="1"/>
</dbReference>
<dbReference type="SUPFAM" id="SSF54637">
    <property type="entry name" value="Thioesterase/thiol ester dehydrase-isomerase"/>
    <property type="match status" value="1"/>
</dbReference>
<keyword evidence="8" id="KW-0460">Magnesium</keyword>
<dbReference type="GO" id="GO:0044715">
    <property type="term" value="F:8-oxo-dGDP phosphatase activity"/>
    <property type="evidence" value="ECO:0007669"/>
    <property type="project" value="TreeGrafter"/>
</dbReference>
<evidence type="ECO:0000256" key="8">
    <source>
        <dbReference type="ARBA" id="ARBA00022842"/>
    </source>
</evidence>
<dbReference type="GO" id="GO:0035539">
    <property type="term" value="F:8-oxo-7,8-dihydrodeoxyguanosine triphosphate pyrophosphatase activity"/>
    <property type="evidence" value="ECO:0007669"/>
    <property type="project" value="UniProtKB-EC"/>
</dbReference>
<dbReference type="InterPro" id="IPR029069">
    <property type="entry name" value="HotDog_dom_sf"/>
</dbReference>
<evidence type="ECO:0000256" key="10">
    <source>
        <dbReference type="ARBA" id="ARBA00035861"/>
    </source>
</evidence>
<dbReference type="InterPro" id="IPR020476">
    <property type="entry name" value="Nudix_hydrolase"/>
</dbReference>
<keyword evidence="7 12" id="KW-0378">Hydrolase</keyword>
<dbReference type="EMBL" id="CP019030">
    <property type="protein sequence ID" value="APU46090.1"/>
    <property type="molecule type" value="Genomic_DNA"/>
</dbReference>
<dbReference type="InterPro" id="IPR020084">
    <property type="entry name" value="NUDIX_hydrolase_CS"/>
</dbReference>
<evidence type="ECO:0000256" key="11">
    <source>
        <dbReference type="ARBA" id="ARBA00038905"/>
    </source>
</evidence>
<comment type="cofactor">
    <cofactor evidence="1">
        <name>Mg(2+)</name>
        <dbReference type="ChEBI" id="CHEBI:18420"/>
    </cofactor>
</comment>
<dbReference type="GO" id="GO:0046872">
    <property type="term" value="F:metal ion binding"/>
    <property type="evidence" value="ECO:0007669"/>
    <property type="project" value="UniProtKB-KW"/>
</dbReference>
<dbReference type="EC" id="3.6.1.55" evidence="11"/>
<dbReference type="PANTHER" id="PTHR47707:SF1">
    <property type="entry name" value="NUDIX HYDROLASE FAMILY PROTEIN"/>
    <property type="match status" value="1"/>
</dbReference>
<evidence type="ECO:0000256" key="2">
    <source>
        <dbReference type="ARBA" id="ARBA00005582"/>
    </source>
</evidence>
<keyword evidence="4" id="KW-0235">DNA replication</keyword>
<dbReference type="PRINTS" id="PR00502">
    <property type="entry name" value="NUDIXFAMILY"/>
</dbReference>
<comment type="catalytic activity">
    <reaction evidence="10">
        <text>8-oxo-dGTP + H2O = 8-oxo-dGMP + diphosphate + H(+)</text>
        <dbReference type="Rhea" id="RHEA:31575"/>
        <dbReference type="ChEBI" id="CHEBI:15377"/>
        <dbReference type="ChEBI" id="CHEBI:15378"/>
        <dbReference type="ChEBI" id="CHEBI:33019"/>
        <dbReference type="ChEBI" id="CHEBI:63224"/>
        <dbReference type="ChEBI" id="CHEBI:77896"/>
        <dbReference type="EC" id="3.6.1.55"/>
    </reaction>
</comment>
<evidence type="ECO:0000256" key="9">
    <source>
        <dbReference type="ARBA" id="ARBA00023204"/>
    </source>
</evidence>
<dbReference type="InterPro" id="IPR015797">
    <property type="entry name" value="NUDIX_hydrolase-like_dom_sf"/>
</dbReference>
<dbReference type="OrthoDB" id="9800856at2"/>
<dbReference type="Pfam" id="PF00293">
    <property type="entry name" value="NUDIX"/>
    <property type="match status" value="1"/>
</dbReference>
<proteinExistence type="inferred from homology"/>
<dbReference type="GO" id="GO:0006260">
    <property type="term" value="P:DNA replication"/>
    <property type="evidence" value="ECO:0007669"/>
    <property type="project" value="UniProtKB-KW"/>
</dbReference>
<sequence>MAKQINVVAAVVINGAKLLAGRREGGRLGEGFWELPGGKLKPGEDPRQALMRELKEELGTASYIGERVLPTVVHTYDWGEVHMQVFYAGLKGNALTAVAHDAFRWGTPQELADLNWLGAAKPVIAKLQGVDLTKVVFPAAGTVYTHTVQYYETDRMGITHHSNYVRWMEEARTHFLAAIGWDYAKIEAAGIISPVVSVNCRYKRSTTFSDQVVITTKIAALDRVRLTLSYRMECHDQLVCEGTSEHCFTNQDGKLLRLNRDLPDFYQALQEASQVK</sequence>
<evidence type="ECO:0000256" key="4">
    <source>
        <dbReference type="ARBA" id="ARBA00022705"/>
    </source>
</evidence>
<evidence type="ECO:0000259" key="13">
    <source>
        <dbReference type="PROSITE" id="PS51462"/>
    </source>
</evidence>
<evidence type="ECO:0000256" key="5">
    <source>
        <dbReference type="ARBA" id="ARBA00022723"/>
    </source>
</evidence>
<evidence type="ECO:0000256" key="7">
    <source>
        <dbReference type="ARBA" id="ARBA00022801"/>
    </source>
</evidence>
<dbReference type="Proteomes" id="UP000185427">
    <property type="component" value="Chromosome"/>
</dbReference>
<evidence type="ECO:0000256" key="6">
    <source>
        <dbReference type="ARBA" id="ARBA00022763"/>
    </source>
</evidence>
<reference evidence="14 15" key="1">
    <citation type="submission" date="2016-12" db="EMBL/GenBank/DDBJ databases">
        <title>Complete Genome Sequence of Lactobacillus fermentum Strain SNUV175, a Probiotic for Treatment of Bacterial Vaginosis.</title>
        <authorList>
            <person name="Lee S."/>
            <person name="You H.J."/>
            <person name="Kwon B."/>
            <person name="Ko G."/>
        </authorList>
    </citation>
    <scope>NUCLEOTIDE SEQUENCE [LARGE SCALE GENOMIC DNA]</scope>
    <source>
        <strain evidence="14 15">SNUV175</strain>
    </source>
</reference>
<dbReference type="GO" id="GO:0044716">
    <property type="term" value="F:8-oxo-GDP phosphatase activity"/>
    <property type="evidence" value="ECO:0007669"/>
    <property type="project" value="TreeGrafter"/>
</dbReference>
<keyword evidence="5" id="KW-0479">Metal-binding</keyword>
<dbReference type="SUPFAM" id="SSF55811">
    <property type="entry name" value="Nudix"/>
    <property type="match status" value="1"/>
</dbReference>
<dbReference type="GO" id="GO:0006281">
    <property type="term" value="P:DNA repair"/>
    <property type="evidence" value="ECO:0007669"/>
    <property type="project" value="UniProtKB-KW"/>
</dbReference>
<dbReference type="NCBIfam" id="TIGR00051">
    <property type="entry name" value="YbgC/FadM family acyl-CoA thioesterase"/>
    <property type="match status" value="1"/>
</dbReference>
<dbReference type="Gene3D" id="3.90.79.10">
    <property type="entry name" value="Nucleoside Triphosphate Pyrophosphohydrolase"/>
    <property type="match status" value="1"/>
</dbReference>
<protein>
    <recommendedName>
        <fullName evidence="11">8-oxo-dGTP diphosphatase</fullName>
        <ecNumber evidence="11">3.6.1.55</ecNumber>
    </recommendedName>
</protein>
<dbReference type="PROSITE" id="PS51462">
    <property type="entry name" value="NUDIX"/>
    <property type="match status" value="1"/>
</dbReference>
<gene>
    <name evidence="14" type="ORF">BUW47_06480</name>
</gene>
<name>A0A1L7GVF0_LIMFE</name>
<keyword evidence="3" id="KW-0515">Mutator protein</keyword>
<dbReference type="InterPro" id="IPR006684">
    <property type="entry name" value="YbgC/YbaW"/>
</dbReference>
<evidence type="ECO:0000256" key="3">
    <source>
        <dbReference type="ARBA" id="ARBA00022457"/>
    </source>
</evidence>
<accession>A0A1L7GVF0</accession>
<dbReference type="AlphaFoldDB" id="A0A1L7GVF0"/>
<evidence type="ECO:0000256" key="1">
    <source>
        <dbReference type="ARBA" id="ARBA00001946"/>
    </source>
</evidence>
<dbReference type="PROSITE" id="PS00893">
    <property type="entry name" value="NUDIX_BOX"/>
    <property type="match status" value="1"/>
</dbReference>
<keyword evidence="9" id="KW-0234">DNA repair</keyword>
<evidence type="ECO:0000313" key="14">
    <source>
        <dbReference type="EMBL" id="APU46090.1"/>
    </source>
</evidence>
<dbReference type="Gene3D" id="3.10.129.10">
    <property type="entry name" value="Hotdog Thioesterase"/>
    <property type="match status" value="1"/>
</dbReference>
<dbReference type="PANTHER" id="PTHR47707">
    <property type="entry name" value="8-OXO-DGTP DIPHOSPHATASE"/>
    <property type="match status" value="1"/>
</dbReference>
<dbReference type="InterPro" id="IPR047127">
    <property type="entry name" value="MutT-like"/>
</dbReference>
<organism evidence="14 15">
    <name type="scientific">Limosilactobacillus fermentum</name>
    <name type="common">Lactobacillus fermentum</name>
    <dbReference type="NCBI Taxonomy" id="1613"/>
    <lineage>
        <taxon>Bacteria</taxon>
        <taxon>Bacillati</taxon>
        <taxon>Bacillota</taxon>
        <taxon>Bacilli</taxon>
        <taxon>Lactobacillales</taxon>
        <taxon>Lactobacillaceae</taxon>
        <taxon>Limosilactobacillus</taxon>
    </lineage>
</organism>
<dbReference type="InterPro" id="IPR000086">
    <property type="entry name" value="NUDIX_hydrolase_dom"/>
</dbReference>
<feature type="domain" description="Nudix hydrolase" evidence="13">
    <location>
        <begin position="3"/>
        <end position="128"/>
    </location>
</feature>
<comment type="similarity">
    <text evidence="2 12">Belongs to the Nudix hydrolase family.</text>
</comment>
<dbReference type="Pfam" id="PF13279">
    <property type="entry name" value="4HBT_2"/>
    <property type="match status" value="1"/>
</dbReference>
<keyword evidence="6" id="KW-0227">DNA damage</keyword>
<dbReference type="CDD" id="cd03425">
    <property type="entry name" value="NUDIX_MutT_NudA_like"/>
    <property type="match status" value="1"/>
</dbReference>
<evidence type="ECO:0000256" key="12">
    <source>
        <dbReference type="RuleBase" id="RU003476"/>
    </source>
</evidence>
<dbReference type="GO" id="GO:0008413">
    <property type="term" value="F:8-oxo-7,8-dihydroguanosine triphosphate pyrophosphatase activity"/>
    <property type="evidence" value="ECO:0007669"/>
    <property type="project" value="TreeGrafter"/>
</dbReference>